<dbReference type="PROSITE" id="PS50888">
    <property type="entry name" value="BHLH"/>
    <property type="match status" value="1"/>
</dbReference>
<dbReference type="InterPro" id="IPR036638">
    <property type="entry name" value="HLH_DNA-bd_sf"/>
</dbReference>
<reference evidence="8" key="2">
    <citation type="submission" date="2020-08" db="EMBL/GenBank/DDBJ databases">
        <title>Plant Genome Project.</title>
        <authorList>
            <person name="Zhang R.-G."/>
        </authorList>
    </citation>
    <scope>NUCLEOTIDE SEQUENCE</scope>
    <source>
        <strain evidence="8">Huo1</strain>
        <tissue evidence="8">Leaf</tissue>
    </source>
</reference>
<dbReference type="PANTHER" id="PTHR16223">
    <property type="entry name" value="TRANSCRIPTION FACTOR BHLH83-RELATED"/>
    <property type="match status" value="1"/>
</dbReference>
<dbReference type="EMBL" id="PNBA02000014">
    <property type="protein sequence ID" value="KAG6400570.1"/>
    <property type="molecule type" value="Genomic_DNA"/>
</dbReference>
<comment type="subcellular location">
    <subcellularLocation>
        <location evidence="1">Nucleus</location>
    </subcellularLocation>
</comment>
<dbReference type="SUPFAM" id="SSF47459">
    <property type="entry name" value="HLH, helix-loop-helix DNA-binding domain"/>
    <property type="match status" value="1"/>
</dbReference>
<evidence type="ECO:0000256" key="2">
    <source>
        <dbReference type="ARBA" id="ARBA00023015"/>
    </source>
</evidence>
<dbReference type="GO" id="GO:0000981">
    <property type="term" value="F:DNA-binding transcription factor activity, RNA polymerase II-specific"/>
    <property type="evidence" value="ECO:0007669"/>
    <property type="project" value="TreeGrafter"/>
</dbReference>
<feature type="compositionally biased region" description="Polar residues" evidence="6">
    <location>
        <begin position="147"/>
        <end position="158"/>
    </location>
</feature>
<evidence type="ECO:0000313" key="8">
    <source>
        <dbReference type="EMBL" id="KAG6400570.1"/>
    </source>
</evidence>
<reference evidence="8" key="1">
    <citation type="submission" date="2018-01" db="EMBL/GenBank/DDBJ databases">
        <authorList>
            <person name="Mao J.F."/>
        </authorList>
    </citation>
    <scope>NUCLEOTIDE SEQUENCE</scope>
    <source>
        <strain evidence="8">Huo1</strain>
        <tissue evidence="8">Leaf</tissue>
    </source>
</reference>
<keyword evidence="5" id="KW-0539">Nucleus</keyword>
<dbReference type="Proteomes" id="UP000298416">
    <property type="component" value="Unassembled WGS sequence"/>
</dbReference>
<dbReference type="SMART" id="SM00353">
    <property type="entry name" value="HLH"/>
    <property type="match status" value="1"/>
</dbReference>
<evidence type="ECO:0000259" key="7">
    <source>
        <dbReference type="PROSITE" id="PS50888"/>
    </source>
</evidence>
<keyword evidence="3" id="KW-0238">DNA-binding</keyword>
<feature type="region of interest" description="Disordered" evidence="6">
    <location>
        <begin position="43"/>
        <end position="63"/>
    </location>
</feature>
<keyword evidence="9" id="KW-1185">Reference proteome</keyword>
<dbReference type="GO" id="GO:0046983">
    <property type="term" value="F:protein dimerization activity"/>
    <property type="evidence" value="ECO:0007669"/>
    <property type="project" value="InterPro"/>
</dbReference>
<sequence length="408" mass="45631">MFSSDAISRDFLHSNPSHTTNFKHHADFSKSREFVPSDFFTNHDQHQHQHQHQQQQSSGLARYRSAPSSFLAALLDSNADNNSSSGDESDAFFSALMERDLNPKSSDHKISSGGMKREDEADPEPRSAQNGYPAGYDGSYSVGMEHQNGNRSNLLRQSSSPAGFFNGFGLMGEAGNYRVHNPAEDSSSACGLSSSMNLSSAASSTSRFMPSIPETGNENAFSPENGRLRNGAAFHHDSWNDTSFNSLKRNRDGDTKMFSDFNGLENENGEARKKSSGLVSHFSLPKTSTEMAAVENFLQFQQETTTPCQVRAKRGFATHPRSIAERNRRTRISKNMKKLQDLFPNMDKQTNTADMLDLAVDYIKELQKEMKVVKQCSTMQEKDAFVWVSLTKQVLPSRCFWQDENQVQ</sequence>
<protein>
    <recommendedName>
        <fullName evidence="7">BHLH domain-containing protein</fullName>
    </recommendedName>
</protein>
<organism evidence="8">
    <name type="scientific">Salvia splendens</name>
    <name type="common">Scarlet sage</name>
    <dbReference type="NCBI Taxonomy" id="180675"/>
    <lineage>
        <taxon>Eukaryota</taxon>
        <taxon>Viridiplantae</taxon>
        <taxon>Streptophyta</taxon>
        <taxon>Embryophyta</taxon>
        <taxon>Tracheophyta</taxon>
        <taxon>Spermatophyta</taxon>
        <taxon>Magnoliopsida</taxon>
        <taxon>eudicotyledons</taxon>
        <taxon>Gunneridae</taxon>
        <taxon>Pentapetalae</taxon>
        <taxon>asterids</taxon>
        <taxon>lamiids</taxon>
        <taxon>Lamiales</taxon>
        <taxon>Lamiaceae</taxon>
        <taxon>Nepetoideae</taxon>
        <taxon>Mentheae</taxon>
        <taxon>Salviinae</taxon>
        <taxon>Salvia</taxon>
        <taxon>Salvia subgen. Calosphace</taxon>
        <taxon>core Calosphace</taxon>
    </lineage>
</organism>
<dbReference type="GO" id="GO:0005634">
    <property type="term" value="C:nucleus"/>
    <property type="evidence" value="ECO:0007669"/>
    <property type="project" value="UniProtKB-SubCell"/>
</dbReference>
<dbReference type="Pfam" id="PF00010">
    <property type="entry name" value="HLH"/>
    <property type="match status" value="1"/>
</dbReference>
<feature type="region of interest" description="Disordered" evidence="6">
    <location>
        <begin position="98"/>
        <end position="158"/>
    </location>
</feature>
<evidence type="ECO:0000256" key="3">
    <source>
        <dbReference type="ARBA" id="ARBA00023125"/>
    </source>
</evidence>
<dbReference type="AlphaFoldDB" id="A0A8X8WT96"/>
<evidence type="ECO:0000256" key="1">
    <source>
        <dbReference type="ARBA" id="ARBA00004123"/>
    </source>
</evidence>
<dbReference type="InterPro" id="IPR045843">
    <property type="entry name" value="IND-like"/>
</dbReference>
<evidence type="ECO:0000256" key="5">
    <source>
        <dbReference type="ARBA" id="ARBA00023242"/>
    </source>
</evidence>
<accession>A0A8X8WT96</accession>
<evidence type="ECO:0000313" key="9">
    <source>
        <dbReference type="Proteomes" id="UP000298416"/>
    </source>
</evidence>
<keyword evidence="2" id="KW-0805">Transcription regulation</keyword>
<dbReference type="Gene3D" id="4.10.280.10">
    <property type="entry name" value="Helix-loop-helix DNA-binding domain"/>
    <property type="match status" value="1"/>
</dbReference>
<dbReference type="PANTHER" id="PTHR16223:SF345">
    <property type="entry name" value="TRANSCRIPTION FACTOR BHLH130-LIKE"/>
    <property type="match status" value="1"/>
</dbReference>
<keyword evidence="4" id="KW-0804">Transcription</keyword>
<dbReference type="InterPro" id="IPR011598">
    <property type="entry name" value="bHLH_dom"/>
</dbReference>
<proteinExistence type="predicted"/>
<dbReference type="GO" id="GO:0000978">
    <property type="term" value="F:RNA polymerase II cis-regulatory region sequence-specific DNA binding"/>
    <property type="evidence" value="ECO:0007669"/>
    <property type="project" value="TreeGrafter"/>
</dbReference>
<feature type="domain" description="BHLH" evidence="7">
    <location>
        <begin position="316"/>
        <end position="366"/>
    </location>
</feature>
<name>A0A8X8WT96_SALSN</name>
<evidence type="ECO:0000256" key="4">
    <source>
        <dbReference type="ARBA" id="ARBA00023163"/>
    </source>
</evidence>
<gene>
    <name evidence="8" type="ORF">SASPL_137410</name>
</gene>
<feature type="compositionally biased region" description="Basic and acidic residues" evidence="6">
    <location>
        <begin position="98"/>
        <end position="125"/>
    </location>
</feature>
<evidence type="ECO:0000256" key="6">
    <source>
        <dbReference type="SAM" id="MobiDB-lite"/>
    </source>
</evidence>
<comment type="caution">
    <text evidence="8">The sequence shown here is derived from an EMBL/GenBank/DDBJ whole genome shotgun (WGS) entry which is preliminary data.</text>
</comment>